<name>A0A1I5IWW6_9BACT</name>
<dbReference type="GO" id="GO:0008855">
    <property type="term" value="F:exodeoxyribonuclease VII activity"/>
    <property type="evidence" value="ECO:0007669"/>
    <property type="project" value="UniProtKB-UniRule"/>
</dbReference>
<dbReference type="GO" id="GO:0006308">
    <property type="term" value="P:DNA catabolic process"/>
    <property type="evidence" value="ECO:0007669"/>
    <property type="project" value="UniProtKB-UniRule"/>
</dbReference>
<keyword evidence="5" id="KW-0269">Exonuclease</keyword>
<dbReference type="AlphaFoldDB" id="A0A1I5IWW6"/>
<dbReference type="Proteomes" id="UP000199564">
    <property type="component" value="Unassembled WGS sequence"/>
</dbReference>
<evidence type="ECO:0000313" key="8">
    <source>
        <dbReference type="EMBL" id="SFO64972.1"/>
    </source>
</evidence>
<gene>
    <name evidence="8" type="ORF">SAMN04488519_11088</name>
</gene>
<proteinExistence type="inferred from homology"/>
<dbReference type="NCBIfam" id="TIGR01280">
    <property type="entry name" value="xseB"/>
    <property type="match status" value="1"/>
</dbReference>
<comment type="similarity">
    <text evidence="1">Belongs to the XseB family.</text>
</comment>
<accession>A0A1I5IWW6</accession>
<evidence type="ECO:0000256" key="1">
    <source>
        <dbReference type="ARBA" id="ARBA00009998"/>
    </source>
</evidence>
<evidence type="ECO:0000256" key="6">
    <source>
        <dbReference type="NCBIfam" id="TIGR01280"/>
    </source>
</evidence>
<feature type="coiled-coil region" evidence="7">
    <location>
        <begin position="10"/>
        <end position="61"/>
    </location>
</feature>
<keyword evidence="9" id="KW-1185">Reference proteome</keyword>
<keyword evidence="2" id="KW-0963">Cytoplasm</keyword>
<evidence type="ECO:0000256" key="7">
    <source>
        <dbReference type="SAM" id="Coils"/>
    </source>
</evidence>
<evidence type="ECO:0000256" key="2">
    <source>
        <dbReference type="ARBA" id="ARBA00022490"/>
    </source>
</evidence>
<dbReference type="SUPFAM" id="SSF116842">
    <property type="entry name" value="XseB-like"/>
    <property type="match status" value="1"/>
</dbReference>
<protein>
    <recommendedName>
        <fullName evidence="6">Exodeoxyribonuclease VII small subunit</fullName>
        <ecNumber evidence="6">3.1.11.6</ecNumber>
    </recommendedName>
</protein>
<evidence type="ECO:0000256" key="4">
    <source>
        <dbReference type="ARBA" id="ARBA00022801"/>
    </source>
</evidence>
<keyword evidence="7" id="KW-0175">Coiled coil</keyword>
<evidence type="ECO:0000313" key="9">
    <source>
        <dbReference type="Proteomes" id="UP000199564"/>
    </source>
</evidence>
<organism evidence="8 9">
    <name type="scientific">Algoriphagus ornithinivorans</name>
    <dbReference type="NCBI Taxonomy" id="226506"/>
    <lineage>
        <taxon>Bacteria</taxon>
        <taxon>Pseudomonadati</taxon>
        <taxon>Bacteroidota</taxon>
        <taxon>Cytophagia</taxon>
        <taxon>Cytophagales</taxon>
        <taxon>Cyclobacteriaceae</taxon>
        <taxon>Algoriphagus</taxon>
    </lineage>
</organism>
<dbReference type="EMBL" id="FOVW01000010">
    <property type="protein sequence ID" value="SFO64972.1"/>
    <property type="molecule type" value="Genomic_DNA"/>
</dbReference>
<keyword evidence="3" id="KW-0540">Nuclease</keyword>
<dbReference type="EC" id="3.1.11.6" evidence="6"/>
<dbReference type="InterPro" id="IPR037004">
    <property type="entry name" value="Exonuc_VII_ssu_sf"/>
</dbReference>
<reference evidence="9" key="1">
    <citation type="submission" date="2016-10" db="EMBL/GenBank/DDBJ databases">
        <authorList>
            <person name="Varghese N."/>
            <person name="Submissions S."/>
        </authorList>
    </citation>
    <scope>NUCLEOTIDE SEQUENCE [LARGE SCALE GENOMIC DNA]</scope>
    <source>
        <strain evidence="9">DSM 15282</strain>
    </source>
</reference>
<sequence length="62" mass="7187">MKDLNYQQALERLELILAQLEEGKKSVDELSELVKEATELVSFCKKKLKTTEEEIQKAFEEA</sequence>
<dbReference type="STRING" id="226506.SAMN04488519_11088"/>
<dbReference type="Gene3D" id="1.10.287.1040">
    <property type="entry name" value="Exonuclease VII, small subunit"/>
    <property type="match status" value="1"/>
</dbReference>
<dbReference type="Pfam" id="PF02609">
    <property type="entry name" value="Exonuc_VII_S"/>
    <property type="match status" value="1"/>
</dbReference>
<dbReference type="GO" id="GO:0009318">
    <property type="term" value="C:exodeoxyribonuclease VII complex"/>
    <property type="evidence" value="ECO:0007669"/>
    <property type="project" value="UniProtKB-UniRule"/>
</dbReference>
<dbReference type="RefSeq" id="WP_091655204.1">
    <property type="nucleotide sequence ID" value="NZ_FOVW01000010.1"/>
</dbReference>
<evidence type="ECO:0000256" key="3">
    <source>
        <dbReference type="ARBA" id="ARBA00022722"/>
    </source>
</evidence>
<evidence type="ECO:0000256" key="5">
    <source>
        <dbReference type="ARBA" id="ARBA00022839"/>
    </source>
</evidence>
<keyword evidence="4" id="KW-0378">Hydrolase</keyword>
<dbReference type="InterPro" id="IPR003761">
    <property type="entry name" value="Exonuc_VII_S"/>
</dbReference>